<comment type="caution">
    <text evidence="1">The sequence shown here is derived from an EMBL/GenBank/DDBJ whole genome shotgun (WGS) entry which is preliminary data.</text>
</comment>
<evidence type="ECO:0000313" key="2">
    <source>
        <dbReference type="Proteomes" id="UP000231343"/>
    </source>
</evidence>
<reference evidence="1 2" key="1">
    <citation type="submission" date="2017-09" db="EMBL/GenBank/DDBJ databases">
        <title>Depth-based differentiation of microbial function through sediment-hosted aquifers and enrichment of novel symbionts in the deep terrestrial subsurface.</title>
        <authorList>
            <person name="Probst A.J."/>
            <person name="Ladd B."/>
            <person name="Jarett J.K."/>
            <person name="Geller-Mcgrath D.E."/>
            <person name="Sieber C.M."/>
            <person name="Emerson J.B."/>
            <person name="Anantharaman K."/>
            <person name="Thomas B.C."/>
            <person name="Malmstrom R."/>
            <person name="Stieglmeier M."/>
            <person name="Klingl A."/>
            <person name="Woyke T."/>
            <person name="Ryan C.M."/>
            <person name="Banfield J.F."/>
        </authorList>
    </citation>
    <scope>NUCLEOTIDE SEQUENCE [LARGE SCALE GENOMIC DNA]</scope>
    <source>
        <strain evidence="1">CG08_land_8_20_14_0_20_45_16</strain>
    </source>
</reference>
<evidence type="ECO:0000313" key="1">
    <source>
        <dbReference type="EMBL" id="PIS29780.1"/>
    </source>
</evidence>
<protein>
    <submittedName>
        <fullName evidence="1">Uncharacterized protein</fullName>
    </submittedName>
</protein>
<name>A0A2H0XXX1_UNCSA</name>
<gene>
    <name evidence="1" type="ORF">COT42_04425</name>
</gene>
<dbReference type="Proteomes" id="UP000231343">
    <property type="component" value="Unassembled WGS sequence"/>
</dbReference>
<accession>A0A2H0XXX1</accession>
<dbReference type="EMBL" id="PEYM01000072">
    <property type="protein sequence ID" value="PIS29780.1"/>
    <property type="molecule type" value="Genomic_DNA"/>
</dbReference>
<proteinExistence type="predicted"/>
<sequence length="73" mass="8491">MSDEFKKVQIMFEQIRSDVKAIAEGHSVLLNAINRVDNKLEEFRNETEQNFRKLRSDLTLHTRQTVPPAHIGV</sequence>
<dbReference type="AlphaFoldDB" id="A0A2H0XXX1"/>
<organism evidence="1 2">
    <name type="scientific">Candidatus Saganbacteria bacterium CG08_land_8_20_14_0_20_45_16</name>
    <dbReference type="NCBI Taxonomy" id="2014293"/>
    <lineage>
        <taxon>Bacteria</taxon>
        <taxon>Bacillati</taxon>
        <taxon>Saganbacteria</taxon>
    </lineage>
</organism>